<dbReference type="PANTHER" id="PTHR12864">
    <property type="entry name" value="RAN BINDING PROTEIN 9-RELATED"/>
    <property type="match status" value="1"/>
</dbReference>
<evidence type="ECO:0000256" key="1">
    <source>
        <dbReference type="SAM" id="MobiDB-lite"/>
    </source>
</evidence>
<reference evidence="3" key="1">
    <citation type="submission" date="2021-06" db="EMBL/GenBank/DDBJ databases">
        <authorList>
            <person name="Kallberg Y."/>
            <person name="Tangrot J."/>
            <person name="Rosling A."/>
        </authorList>
    </citation>
    <scope>NUCLEOTIDE SEQUENCE</scope>
    <source>
        <strain evidence="3">IA702</strain>
    </source>
</reference>
<dbReference type="SMART" id="SM00668">
    <property type="entry name" value="CTLH"/>
    <property type="match status" value="1"/>
</dbReference>
<evidence type="ECO:0000313" key="4">
    <source>
        <dbReference type="Proteomes" id="UP000789572"/>
    </source>
</evidence>
<dbReference type="SMART" id="SM00757">
    <property type="entry name" value="CRA"/>
    <property type="match status" value="1"/>
</dbReference>
<keyword evidence="4" id="KW-1185">Reference proteome</keyword>
<dbReference type="InterPro" id="IPR013144">
    <property type="entry name" value="CRA_dom"/>
</dbReference>
<feature type="non-terminal residue" evidence="3">
    <location>
        <position position="274"/>
    </location>
</feature>
<feature type="compositionally biased region" description="Basic and acidic residues" evidence="1">
    <location>
        <begin position="1"/>
        <end position="10"/>
    </location>
</feature>
<comment type="caution">
    <text evidence="3">The sequence shown here is derived from an EMBL/GenBank/DDBJ whole genome shotgun (WGS) entry which is preliminary data.</text>
</comment>
<evidence type="ECO:0000259" key="2">
    <source>
        <dbReference type="PROSITE" id="PS50897"/>
    </source>
</evidence>
<dbReference type="Proteomes" id="UP000789572">
    <property type="component" value="Unassembled WGS sequence"/>
</dbReference>
<protein>
    <submittedName>
        <fullName evidence="3">5229_t:CDS:1</fullName>
    </submittedName>
</protein>
<dbReference type="AlphaFoldDB" id="A0A9N8WNG3"/>
<proteinExistence type="predicted"/>
<accession>A0A9N8WNG3</accession>
<feature type="compositionally biased region" description="Basic and acidic residues" evidence="1">
    <location>
        <begin position="18"/>
        <end position="34"/>
    </location>
</feature>
<dbReference type="InterPro" id="IPR050618">
    <property type="entry name" value="Ubq-SigPath_Reg"/>
</dbReference>
<evidence type="ECO:0000313" key="3">
    <source>
        <dbReference type="EMBL" id="CAG8495114.1"/>
    </source>
</evidence>
<dbReference type="PROSITE" id="PS50897">
    <property type="entry name" value="CTLH"/>
    <property type="match status" value="1"/>
</dbReference>
<name>A0A9N8WNG3_9GLOM</name>
<dbReference type="OrthoDB" id="2415936at2759"/>
<sequence length="274" mass="30921">GGEEWTRVDAEGDEEMTEVERVGREKQKDKEKKGLGTNGCREGRLGEVEVALRSLEARKRGYGNVPLTKKPPHTNMFNTKRSLSKPTFFRLTNPIEIRELIISGDIPSALSLCQKKFPRVVSSAAGHEWTTPQSIEMCFKLHCQQFVEIVRAGETTEALSFAQEVLRPYTEIDVANEDKYASALRGVIPLIAYREPETSPVGSHLSQTCRDKLADDVNSAILSFYNLPSQSAIERIVRQSTVIRDNLHSESSTKDKRLSKIYQKWQFSSFIQEG</sequence>
<feature type="region of interest" description="Disordered" evidence="1">
    <location>
        <begin position="1"/>
        <end position="40"/>
    </location>
</feature>
<feature type="domain" description="CTLH" evidence="2">
    <location>
        <begin position="96"/>
        <end position="157"/>
    </location>
</feature>
<dbReference type="EMBL" id="CAJVPJ010000205">
    <property type="protein sequence ID" value="CAG8495114.1"/>
    <property type="molecule type" value="Genomic_DNA"/>
</dbReference>
<dbReference type="InterPro" id="IPR006595">
    <property type="entry name" value="CTLH_C"/>
</dbReference>
<dbReference type="InterPro" id="IPR024964">
    <property type="entry name" value="CTLH/CRA"/>
</dbReference>
<organism evidence="3 4">
    <name type="scientific">Paraglomus occultum</name>
    <dbReference type="NCBI Taxonomy" id="144539"/>
    <lineage>
        <taxon>Eukaryota</taxon>
        <taxon>Fungi</taxon>
        <taxon>Fungi incertae sedis</taxon>
        <taxon>Mucoromycota</taxon>
        <taxon>Glomeromycotina</taxon>
        <taxon>Glomeromycetes</taxon>
        <taxon>Paraglomerales</taxon>
        <taxon>Paraglomeraceae</taxon>
        <taxon>Paraglomus</taxon>
    </lineage>
</organism>
<dbReference type="Pfam" id="PF10607">
    <property type="entry name" value="CTLH"/>
    <property type="match status" value="1"/>
</dbReference>
<gene>
    <name evidence="3" type="ORF">POCULU_LOCUS2280</name>
</gene>